<dbReference type="AlphaFoldDB" id="A0A812ITE4"/>
<keyword evidence="2" id="KW-1185">Reference proteome</keyword>
<gene>
    <name evidence="1" type="ORF">SPIL2461_LOCUS1092</name>
</gene>
<comment type="caution">
    <text evidence="1">The sequence shown here is derived from an EMBL/GenBank/DDBJ whole genome shotgun (WGS) entry which is preliminary data.</text>
</comment>
<protein>
    <submittedName>
        <fullName evidence="1">Uncharacterized protein</fullName>
    </submittedName>
</protein>
<dbReference type="Proteomes" id="UP000649617">
    <property type="component" value="Unassembled WGS sequence"/>
</dbReference>
<reference evidence="1" key="1">
    <citation type="submission" date="2021-02" db="EMBL/GenBank/DDBJ databases">
        <authorList>
            <person name="Dougan E. K."/>
            <person name="Rhodes N."/>
            <person name="Thang M."/>
            <person name="Chan C."/>
        </authorList>
    </citation>
    <scope>NUCLEOTIDE SEQUENCE</scope>
</reference>
<feature type="non-terminal residue" evidence="1">
    <location>
        <position position="1"/>
    </location>
</feature>
<feature type="non-terminal residue" evidence="1">
    <location>
        <position position="51"/>
    </location>
</feature>
<evidence type="ECO:0000313" key="2">
    <source>
        <dbReference type="Proteomes" id="UP000649617"/>
    </source>
</evidence>
<accession>A0A812ITE4</accession>
<sequence>CRALPGHCLGAAGPGEPHCALSEPDPGGALAVRVSGHCAASTGIRMADGRR</sequence>
<proteinExistence type="predicted"/>
<dbReference type="EMBL" id="CAJNIZ010001046">
    <property type="protein sequence ID" value="CAE7181574.1"/>
    <property type="molecule type" value="Genomic_DNA"/>
</dbReference>
<organism evidence="1 2">
    <name type="scientific">Symbiodinium pilosum</name>
    <name type="common">Dinoflagellate</name>
    <dbReference type="NCBI Taxonomy" id="2952"/>
    <lineage>
        <taxon>Eukaryota</taxon>
        <taxon>Sar</taxon>
        <taxon>Alveolata</taxon>
        <taxon>Dinophyceae</taxon>
        <taxon>Suessiales</taxon>
        <taxon>Symbiodiniaceae</taxon>
        <taxon>Symbiodinium</taxon>
    </lineage>
</organism>
<evidence type="ECO:0000313" key="1">
    <source>
        <dbReference type="EMBL" id="CAE7181574.1"/>
    </source>
</evidence>
<name>A0A812ITE4_SYMPI</name>